<evidence type="ECO:0000313" key="3">
    <source>
        <dbReference type="Proteomes" id="UP000243739"/>
    </source>
</evidence>
<keyword evidence="3" id="KW-1185">Reference proteome</keyword>
<proteinExistence type="predicted"/>
<dbReference type="EMBL" id="MIJF01000100">
    <property type="protein sequence ID" value="OEF95518.1"/>
    <property type="molecule type" value="Genomic_DNA"/>
</dbReference>
<dbReference type="STRING" id="337097.BHF71_04825"/>
<protein>
    <recommendedName>
        <fullName evidence="4">DUF2273 domain-containing protein</fullName>
    </recommendedName>
</protein>
<evidence type="ECO:0008006" key="4">
    <source>
        <dbReference type="Google" id="ProtNLM"/>
    </source>
</evidence>
<evidence type="ECO:0000256" key="1">
    <source>
        <dbReference type="SAM" id="Phobius"/>
    </source>
</evidence>
<organism evidence="2 3">
    <name type="scientific">Vulcanibacillus modesticaldus</name>
    <dbReference type="NCBI Taxonomy" id="337097"/>
    <lineage>
        <taxon>Bacteria</taxon>
        <taxon>Bacillati</taxon>
        <taxon>Bacillota</taxon>
        <taxon>Bacilli</taxon>
        <taxon>Bacillales</taxon>
        <taxon>Bacillaceae</taxon>
        <taxon>Vulcanibacillus</taxon>
    </lineage>
</organism>
<evidence type="ECO:0000313" key="2">
    <source>
        <dbReference type="EMBL" id="OEF95518.1"/>
    </source>
</evidence>
<keyword evidence="1" id="KW-1133">Transmembrane helix</keyword>
<name>A0A1D2YRU1_9BACI</name>
<keyword evidence="1" id="KW-0812">Transmembrane</keyword>
<gene>
    <name evidence="2" type="ORF">BHF71_04825</name>
</gene>
<feature type="transmembrane region" description="Helical" evidence="1">
    <location>
        <begin position="20"/>
        <end position="48"/>
    </location>
</feature>
<dbReference type="RefSeq" id="WP_069657700.1">
    <property type="nucleotide sequence ID" value="NZ_MIJF01000100.1"/>
</dbReference>
<comment type="caution">
    <text evidence="2">The sequence shown here is derived from an EMBL/GenBank/DDBJ whole genome shotgun (WGS) entry which is preliminary data.</text>
</comment>
<dbReference type="OrthoDB" id="1798631at2"/>
<reference evidence="2 3" key="1">
    <citation type="submission" date="2016-09" db="EMBL/GenBank/DDBJ databases">
        <title>Draft genome sequence for the type strain of Vulcanibacillus modesticaldus BR, a strictly anaerobic, moderately thermophilic, and nitrate-reducing bacterium from deep sea-hydrothermal vents of the Mid-Atlantic Ridge.</title>
        <authorList>
            <person name="Abin C.A."/>
            <person name="Hollibaugh J.T."/>
        </authorList>
    </citation>
    <scope>NUCLEOTIDE SEQUENCE [LARGE SCALE GENOMIC DNA]</scope>
    <source>
        <strain evidence="2 3">BR</strain>
    </source>
</reference>
<sequence length="71" mass="8198">MFMKLWEEHPGTMVGIGVGAFVGLIFLLVGFWKTIIFSGFIALGFYFGKKYDNNEDLRDVLEEILPDKFFK</sequence>
<dbReference type="Pfam" id="PF10031">
    <property type="entry name" value="DUF2273"/>
    <property type="match status" value="1"/>
</dbReference>
<keyword evidence="1" id="KW-0472">Membrane</keyword>
<dbReference type="Proteomes" id="UP000243739">
    <property type="component" value="Unassembled WGS sequence"/>
</dbReference>
<accession>A0A1D2YRU1</accession>
<dbReference type="InterPro" id="IPR018730">
    <property type="entry name" value="DUF2273"/>
</dbReference>
<dbReference type="AlphaFoldDB" id="A0A1D2YRU1"/>